<dbReference type="SUPFAM" id="SSF50044">
    <property type="entry name" value="SH3-domain"/>
    <property type="match status" value="1"/>
</dbReference>
<dbReference type="Proteomes" id="UP000499080">
    <property type="component" value="Unassembled WGS sequence"/>
</dbReference>
<keyword evidence="1 2" id="KW-0728">SH3 domain</keyword>
<dbReference type="GO" id="GO:0072659">
    <property type="term" value="P:protein localization to plasma membrane"/>
    <property type="evidence" value="ECO:0007669"/>
    <property type="project" value="TreeGrafter"/>
</dbReference>
<dbReference type="FunFam" id="2.30.30.40:FF:000307">
    <property type="entry name" value="Predicted protein"/>
    <property type="match status" value="1"/>
</dbReference>
<keyword evidence="6" id="KW-1185">Reference proteome</keyword>
<evidence type="ECO:0000256" key="2">
    <source>
        <dbReference type="PROSITE-ProRule" id="PRU00192"/>
    </source>
</evidence>
<evidence type="ECO:0000313" key="5">
    <source>
        <dbReference type="EMBL" id="GBN66743.1"/>
    </source>
</evidence>
<feature type="domain" description="SH3" evidence="4">
    <location>
        <begin position="99"/>
        <end position="161"/>
    </location>
</feature>
<evidence type="ECO:0000256" key="3">
    <source>
        <dbReference type="SAM" id="MobiDB-lite"/>
    </source>
</evidence>
<dbReference type="AlphaFoldDB" id="A0A4Y2QTU3"/>
<dbReference type="PANTHER" id="PTHR16830:SF12">
    <property type="entry name" value="PDZ DOMAIN-CONTAINING PROTEIN"/>
    <property type="match status" value="1"/>
</dbReference>
<dbReference type="InterPro" id="IPR001452">
    <property type="entry name" value="SH3_domain"/>
</dbReference>
<dbReference type="EMBL" id="BGPR01014799">
    <property type="protein sequence ID" value="GBN66743.1"/>
    <property type="molecule type" value="Genomic_DNA"/>
</dbReference>
<organism evidence="5 6">
    <name type="scientific">Araneus ventricosus</name>
    <name type="common">Orbweaver spider</name>
    <name type="synonym">Epeira ventricosa</name>
    <dbReference type="NCBI Taxonomy" id="182803"/>
    <lineage>
        <taxon>Eukaryota</taxon>
        <taxon>Metazoa</taxon>
        <taxon>Ecdysozoa</taxon>
        <taxon>Arthropoda</taxon>
        <taxon>Chelicerata</taxon>
        <taxon>Arachnida</taxon>
        <taxon>Araneae</taxon>
        <taxon>Araneomorphae</taxon>
        <taxon>Entelegynae</taxon>
        <taxon>Araneoidea</taxon>
        <taxon>Araneidae</taxon>
        <taxon>Araneus</taxon>
    </lineage>
</organism>
<comment type="caution">
    <text evidence="5">The sequence shown here is derived from an EMBL/GenBank/DDBJ whole genome shotgun (WGS) entry which is preliminary data.</text>
</comment>
<dbReference type="InterPro" id="IPR043443">
    <property type="entry name" value="FYB1/2-like"/>
</dbReference>
<gene>
    <name evidence="5" type="ORF">AVEN_135205_2</name>
</gene>
<sequence>MTHCLTSLSFFTSGVKSSKSEELYQDADEVNDDEFYEVMPCDAFSEEPGSPLYSNNKKEIERLRREEEKKLRKEQKEREKREKEMEKLKRKFGLTGDEIPIDDGLVKTDSRGNRGGDLPVKRGETVLILRMEGNPQGRWLVKNEKGKIGYVELTNIEVMTIRRFSVISASEELYSEARSEEEGIYEVTY</sequence>
<protein>
    <recommendedName>
        <fullName evidence="4">SH3 domain-containing protein</fullName>
    </recommendedName>
</protein>
<feature type="region of interest" description="Disordered" evidence="3">
    <location>
        <begin position="67"/>
        <end position="86"/>
    </location>
</feature>
<dbReference type="GO" id="GO:0005886">
    <property type="term" value="C:plasma membrane"/>
    <property type="evidence" value="ECO:0007669"/>
    <property type="project" value="InterPro"/>
</dbReference>
<name>A0A4Y2QTU3_ARAVE</name>
<dbReference type="PROSITE" id="PS50002">
    <property type="entry name" value="SH3"/>
    <property type="match status" value="1"/>
</dbReference>
<dbReference type="InterPro" id="IPR036028">
    <property type="entry name" value="SH3-like_dom_sf"/>
</dbReference>
<evidence type="ECO:0000313" key="6">
    <source>
        <dbReference type="Proteomes" id="UP000499080"/>
    </source>
</evidence>
<dbReference type="GO" id="GO:0007229">
    <property type="term" value="P:integrin-mediated signaling pathway"/>
    <property type="evidence" value="ECO:0007669"/>
    <property type="project" value="InterPro"/>
</dbReference>
<evidence type="ECO:0000259" key="4">
    <source>
        <dbReference type="PROSITE" id="PS50002"/>
    </source>
</evidence>
<evidence type="ECO:0000256" key="1">
    <source>
        <dbReference type="ARBA" id="ARBA00022443"/>
    </source>
</evidence>
<dbReference type="PANTHER" id="PTHR16830">
    <property type="entry name" value="SH2 CONTAINING ADAPTOR PRAM-1 RELATED"/>
    <property type="match status" value="1"/>
</dbReference>
<dbReference type="GO" id="GO:0050852">
    <property type="term" value="P:T cell receptor signaling pathway"/>
    <property type="evidence" value="ECO:0007669"/>
    <property type="project" value="TreeGrafter"/>
</dbReference>
<reference evidence="5 6" key="1">
    <citation type="journal article" date="2019" name="Sci. Rep.">
        <title>Orb-weaving spider Araneus ventricosus genome elucidates the spidroin gene catalogue.</title>
        <authorList>
            <person name="Kono N."/>
            <person name="Nakamura H."/>
            <person name="Ohtoshi R."/>
            <person name="Moran D.A.P."/>
            <person name="Shinohara A."/>
            <person name="Yoshida Y."/>
            <person name="Fujiwara M."/>
            <person name="Mori M."/>
            <person name="Tomita M."/>
            <person name="Arakawa K."/>
        </authorList>
    </citation>
    <scope>NUCLEOTIDE SEQUENCE [LARGE SCALE GENOMIC DNA]</scope>
</reference>
<accession>A0A4Y2QTU3</accession>
<dbReference type="Gene3D" id="2.30.30.40">
    <property type="entry name" value="SH3 Domains"/>
    <property type="match status" value="1"/>
</dbReference>
<proteinExistence type="predicted"/>